<dbReference type="AlphaFoldDB" id="G3IQH9"/>
<sequence>MTTITATPLAGDFNTALFNFLKTKNVEGFEPFVYTDSRNIPTLGVGYALVTGSPGH</sequence>
<name>G3IQH9_METTV</name>
<dbReference type="Proteomes" id="UP000004664">
    <property type="component" value="Unassembled WGS sequence"/>
</dbReference>
<accession>G3IQH9</accession>
<proteinExistence type="predicted"/>
<organism evidence="1 2">
    <name type="scientific">Methylobacter tundripaludum (strain ATCC BAA-1195 / DSM 17260 / SV96)</name>
    <dbReference type="NCBI Taxonomy" id="697282"/>
    <lineage>
        <taxon>Bacteria</taxon>
        <taxon>Pseudomonadati</taxon>
        <taxon>Pseudomonadota</taxon>
        <taxon>Gammaproteobacteria</taxon>
        <taxon>Methylococcales</taxon>
        <taxon>Methylococcaceae</taxon>
        <taxon>Methylobacter</taxon>
    </lineage>
</organism>
<protein>
    <submittedName>
        <fullName evidence="1">Uncharacterized protein</fullName>
    </submittedName>
</protein>
<reference evidence="1 2" key="1">
    <citation type="submission" date="2011-06" db="EMBL/GenBank/DDBJ databases">
        <title>Genomic sequence of Methylobacter tundripaludum SV96.</title>
        <authorList>
            <consortium name="US DOE Joint Genome Institute"/>
            <person name="Lucas S."/>
            <person name="Han J."/>
            <person name="Lapidus A."/>
            <person name="Cheng J.-F."/>
            <person name="Goodwin L."/>
            <person name="Pitluck S."/>
            <person name="Held B."/>
            <person name="Detter J.C."/>
            <person name="Han C."/>
            <person name="Tapia R."/>
            <person name="Land M."/>
            <person name="Hauser L."/>
            <person name="Kyrpides N."/>
            <person name="Ivanova N."/>
            <person name="Ovchinnikova G."/>
            <person name="Pagani I."/>
            <person name="Klotz M.G."/>
            <person name="Dispirito A.A."/>
            <person name="Murrell J.C."/>
            <person name="Dunfield P."/>
            <person name="Kalyuzhnaya M.G."/>
            <person name="Svenning M."/>
            <person name="Trotsenko Y.A."/>
            <person name="Stein L.Y."/>
            <person name="Woyke T."/>
        </authorList>
    </citation>
    <scope>NUCLEOTIDE SEQUENCE [LARGE SCALE GENOMIC DNA]</scope>
    <source>
        <strain evidence="2">ATCC BAA-1195 / DSM 17260 / SV96</strain>
    </source>
</reference>
<dbReference type="InterPro" id="IPR023346">
    <property type="entry name" value="Lysozyme-like_dom_sf"/>
</dbReference>
<dbReference type="RefSeq" id="WP_006890040.1">
    <property type="nucleotide sequence ID" value="NZ_JH109152.1"/>
</dbReference>
<gene>
    <name evidence="1" type="ORF">Mettu_0863</name>
</gene>
<dbReference type="HOGENOM" id="CLU_3009166_0_0_6"/>
<dbReference type="EMBL" id="JH109152">
    <property type="protein sequence ID" value="EGW22065.1"/>
    <property type="molecule type" value="Genomic_DNA"/>
</dbReference>
<evidence type="ECO:0000313" key="2">
    <source>
        <dbReference type="Proteomes" id="UP000004664"/>
    </source>
</evidence>
<dbReference type="STRING" id="697282.Mettu_0863"/>
<keyword evidence="2" id="KW-1185">Reference proteome</keyword>
<dbReference type="SUPFAM" id="SSF53955">
    <property type="entry name" value="Lysozyme-like"/>
    <property type="match status" value="1"/>
</dbReference>
<evidence type="ECO:0000313" key="1">
    <source>
        <dbReference type="EMBL" id="EGW22065.1"/>
    </source>
</evidence>